<evidence type="ECO:0000259" key="3">
    <source>
        <dbReference type="Pfam" id="PF03446"/>
    </source>
</evidence>
<dbReference type="InterPro" id="IPR015815">
    <property type="entry name" value="HIBADH-related"/>
</dbReference>
<feature type="domain" description="6-phosphogluconate dehydrogenase NADP-binding" evidence="3">
    <location>
        <begin position="3"/>
        <end position="130"/>
    </location>
</feature>
<protein>
    <submittedName>
        <fullName evidence="5">DUF1932 domain-containing protein</fullName>
    </submittedName>
</protein>
<comment type="caution">
    <text evidence="5">The sequence shown here is derived from an EMBL/GenBank/DDBJ whole genome shotgun (WGS) entry which is preliminary data.</text>
</comment>
<dbReference type="InterPro" id="IPR008927">
    <property type="entry name" value="6-PGluconate_DH-like_C_sf"/>
</dbReference>
<dbReference type="SUPFAM" id="SSF51735">
    <property type="entry name" value="NAD(P)-binding Rossmann-fold domains"/>
    <property type="match status" value="1"/>
</dbReference>
<dbReference type="RefSeq" id="WP_382392015.1">
    <property type="nucleotide sequence ID" value="NZ_JBHTCQ010000001.1"/>
</dbReference>
<dbReference type="SUPFAM" id="SSF48179">
    <property type="entry name" value="6-phosphogluconate dehydrogenase C-terminal domain-like"/>
    <property type="match status" value="1"/>
</dbReference>
<dbReference type="InterPro" id="IPR015814">
    <property type="entry name" value="Pgluconate_DH_NAD-bd_C"/>
</dbReference>
<dbReference type="EMBL" id="JBHTCQ010000001">
    <property type="protein sequence ID" value="MFC7404532.1"/>
    <property type="molecule type" value="Genomic_DNA"/>
</dbReference>
<evidence type="ECO:0000256" key="1">
    <source>
        <dbReference type="ARBA" id="ARBA00009080"/>
    </source>
</evidence>
<gene>
    <name evidence="5" type="ORF">ACFQQL_05385</name>
</gene>
<dbReference type="InterPro" id="IPR013328">
    <property type="entry name" value="6PGD_dom2"/>
</dbReference>
<dbReference type="InterPro" id="IPR006115">
    <property type="entry name" value="6PGDH_NADP-bd"/>
</dbReference>
<evidence type="ECO:0000313" key="6">
    <source>
        <dbReference type="Proteomes" id="UP001596455"/>
    </source>
</evidence>
<dbReference type="PIRSF" id="PIRSF000103">
    <property type="entry name" value="HIBADH"/>
    <property type="match status" value="1"/>
</dbReference>
<evidence type="ECO:0000259" key="4">
    <source>
        <dbReference type="Pfam" id="PF09130"/>
    </source>
</evidence>
<comment type="similarity">
    <text evidence="1">Belongs to the HIBADH-related family.</text>
</comment>
<proteinExistence type="inferred from homology"/>
<reference evidence="6" key="1">
    <citation type="journal article" date="2019" name="Int. J. Syst. Evol. Microbiol.">
        <title>The Global Catalogue of Microorganisms (GCM) 10K type strain sequencing project: providing services to taxonomists for standard genome sequencing and annotation.</title>
        <authorList>
            <consortium name="The Broad Institute Genomics Platform"/>
            <consortium name="The Broad Institute Genome Sequencing Center for Infectious Disease"/>
            <person name="Wu L."/>
            <person name="Ma J."/>
        </authorList>
    </citation>
    <scope>NUCLEOTIDE SEQUENCE [LARGE SCALE GENOMIC DNA]</scope>
    <source>
        <strain evidence="6">JCM 1490</strain>
    </source>
</reference>
<evidence type="ECO:0000256" key="2">
    <source>
        <dbReference type="ARBA" id="ARBA00023002"/>
    </source>
</evidence>
<dbReference type="InterPro" id="IPR036291">
    <property type="entry name" value="NAD(P)-bd_dom_sf"/>
</dbReference>
<accession>A0ABW2Q7F1</accession>
<keyword evidence="2" id="KW-0560">Oxidoreductase</keyword>
<organism evidence="5 6">
    <name type="scientific">Georgenia alba</name>
    <dbReference type="NCBI Taxonomy" id="2233858"/>
    <lineage>
        <taxon>Bacteria</taxon>
        <taxon>Bacillati</taxon>
        <taxon>Actinomycetota</taxon>
        <taxon>Actinomycetes</taxon>
        <taxon>Micrococcales</taxon>
        <taxon>Bogoriellaceae</taxon>
        <taxon>Georgenia</taxon>
    </lineage>
</organism>
<sequence>MHVAVLGLGEAGQIYAHGLVARGVVVTAYDPDPAAAEAAAARTPDLRLAEGDAEAARGADVVLSLVTAHCAREALEAALPALAGRETGRDGVAAVYADLNTASPDLKAELASSAADAGVLFADVAVLAPTARAGLLTPLLLSGTGAKPLAHLLTPLGVPVSQAGPEAGASARLKLLRSVFMKGLAGLVLEGLTAAGRAGPEAVAWLHDQMARELTADDGAAFVDHLAASTRAHAARRAHEMDDAAAYLGTLGVPAWMTDGTRAWLHAVADGEVDCPRP</sequence>
<dbReference type="Gene3D" id="1.10.1040.10">
    <property type="entry name" value="N-(1-d-carboxylethyl)-l-norvaline Dehydrogenase, domain 2"/>
    <property type="match status" value="1"/>
</dbReference>
<dbReference type="Proteomes" id="UP001596455">
    <property type="component" value="Unassembled WGS sequence"/>
</dbReference>
<dbReference type="Gene3D" id="3.40.50.720">
    <property type="entry name" value="NAD(P)-binding Rossmann-like Domain"/>
    <property type="match status" value="1"/>
</dbReference>
<dbReference type="Pfam" id="PF09130">
    <property type="entry name" value="DUF1932"/>
    <property type="match status" value="1"/>
</dbReference>
<name>A0ABW2Q7F1_9MICO</name>
<evidence type="ECO:0000313" key="5">
    <source>
        <dbReference type="EMBL" id="MFC7404532.1"/>
    </source>
</evidence>
<dbReference type="Pfam" id="PF03446">
    <property type="entry name" value="NAD_binding_2"/>
    <property type="match status" value="1"/>
</dbReference>
<feature type="domain" description="Phosphogluconate dehydrogenase NAD-binding putative C-terminal" evidence="4">
    <location>
        <begin position="205"/>
        <end position="268"/>
    </location>
</feature>
<keyword evidence="6" id="KW-1185">Reference proteome</keyword>